<protein>
    <recommendedName>
        <fullName evidence="11">Heme A synthase</fullName>
        <shortName evidence="11">HAS</shortName>
        <ecNumber evidence="11">1.17.99.9</ecNumber>
    </recommendedName>
    <alternativeName>
        <fullName evidence="11">Cytochrome aa3-controlling protein</fullName>
    </alternativeName>
</protein>
<sequence length="304" mass="34086">MNNSLNHKVIATLSLISMLFVLIGGALVTKTESGLGCGRSWPLCNGELIPSTITAELVIEFSHRVMSGFAIILILILSYIAWKYYRHIEETKFLIFMSLLFIVIQSLLGAAAVLVEQTSVIKALHFGISLVSFAAVFLLTLIIFNVDEKFHTKQASIPVKIKNQFYSLLVYTLVVVYTGALVRHKQASLVCRDWPFCFNDQALAIGSYSLQQWIQMGHRLLAGLLLVWVVLLLIHILKNYRSNRFLVVSWSIAASLIVLQVLLGALVIITLMNVVFALMHALIISLFFALLCYLVMIARRTKKD</sequence>
<dbReference type="GO" id="GO:0120547">
    <property type="term" value="F:heme A synthase activity"/>
    <property type="evidence" value="ECO:0007669"/>
    <property type="project" value="UniProtKB-EC"/>
</dbReference>
<keyword evidence="6 11" id="KW-0560">Oxidoreductase</keyword>
<evidence type="ECO:0000256" key="7">
    <source>
        <dbReference type="ARBA" id="ARBA00023004"/>
    </source>
</evidence>
<dbReference type="InterPro" id="IPR050450">
    <property type="entry name" value="COX15/CtaA_HemeA_synthase"/>
</dbReference>
<comment type="pathway">
    <text evidence="11">Porphyrin-containing compound metabolism; heme A biosynthesis; heme A from heme O: step 1/1.</text>
</comment>
<keyword evidence="2 11" id="KW-1003">Cell membrane</keyword>
<evidence type="ECO:0000313" key="12">
    <source>
        <dbReference type="EMBL" id="PKR78499.1"/>
    </source>
</evidence>
<feature type="binding site" description="axial binding residue" evidence="11">
    <location>
        <position position="218"/>
    </location>
    <ligand>
        <name>heme</name>
        <dbReference type="ChEBI" id="CHEBI:30413"/>
    </ligand>
    <ligandPart>
        <name>Fe</name>
        <dbReference type="ChEBI" id="CHEBI:18248"/>
    </ligandPart>
</feature>
<comment type="cofactor">
    <cofactor evidence="11">
        <name>heme b</name>
        <dbReference type="ChEBI" id="CHEBI:60344"/>
    </cofactor>
</comment>
<evidence type="ECO:0000256" key="6">
    <source>
        <dbReference type="ARBA" id="ARBA00023002"/>
    </source>
</evidence>
<dbReference type="PANTHER" id="PTHR35457">
    <property type="entry name" value="HEME A SYNTHASE"/>
    <property type="match status" value="1"/>
</dbReference>
<dbReference type="GO" id="GO:0046872">
    <property type="term" value="F:metal ion binding"/>
    <property type="evidence" value="ECO:0007669"/>
    <property type="project" value="UniProtKB-KW"/>
</dbReference>
<proteinExistence type="inferred from homology"/>
<feature type="transmembrane region" description="Helical" evidence="11">
    <location>
        <begin position="275"/>
        <end position="298"/>
    </location>
</feature>
<feature type="transmembrane region" description="Helical" evidence="11">
    <location>
        <begin position="165"/>
        <end position="182"/>
    </location>
</feature>
<keyword evidence="3 11" id="KW-0812">Transmembrane</keyword>
<keyword evidence="10" id="KW-1015">Disulfide bond</keyword>
<keyword evidence="4 11" id="KW-0479">Metal-binding</keyword>
<feature type="transmembrane region" description="Helical" evidence="11">
    <location>
        <begin position="65"/>
        <end position="82"/>
    </location>
</feature>
<evidence type="ECO:0000256" key="11">
    <source>
        <dbReference type="HAMAP-Rule" id="MF_01664"/>
    </source>
</evidence>
<evidence type="ECO:0000256" key="9">
    <source>
        <dbReference type="ARBA" id="ARBA00023136"/>
    </source>
</evidence>
<dbReference type="Pfam" id="PF02628">
    <property type="entry name" value="COX15-CtaA"/>
    <property type="match status" value="1"/>
</dbReference>
<comment type="similarity">
    <text evidence="11">Belongs to the COX15/CtaA family. Type 1 subfamily.</text>
</comment>
<feature type="transmembrane region" description="Helical" evidence="11">
    <location>
        <begin position="245"/>
        <end position="269"/>
    </location>
</feature>
<keyword evidence="5 11" id="KW-1133">Transmembrane helix</keyword>
<dbReference type="HAMAP" id="MF_01664">
    <property type="entry name" value="HemeA_synth_type1"/>
    <property type="match status" value="1"/>
</dbReference>
<dbReference type="GO" id="GO:0005886">
    <property type="term" value="C:plasma membrane"/>
    <property type="evidence" value="ECO:0007669"/>
    <property type="project" value="UniProtKB-SubCell"/>
</dbReference>
<dbReference type="Proteomes" id="UP000243524">
    <property type="component" value="Unassembled WGS sequence"/>
</dbReference>
<keyword evidence="13" id="KW-1185">Reference proteome</keyword>
<keyword evidence="7 11" id="KW-0408">Iron</keyword>
<reference evidence="12 13" key="1">
    <citation type="submission" date="2017-06" db="EMBL/GenBank/DDBJ databases">
        <title>the draft geome sequence of Illustriluteabacillus marina B3227.</title>
        <authorList>
            <person name="He R.-H."/>
            <person name="Du Z.-J."/>
        </authorList>
    </citation>
    <scope>NUCLEOTIDE SEQUENCE [LARGE SCALE GENOMIC DNA]</scope>
    <source>
        <strain evidence="12 13">B3227</strain>
    </source>
</reference>
<keyword evidence="8 11" id="KW-0350">Heme biosynthesis</keyword>
<accession>A0A2I0QW21</accession>
<gene>
    <name evidence="11" type="primary">ctaA</name>
    <name evidence="12" type="ORF">CEY16_01710</name>
</gene>
<dbReference type="PANTHER" id="PTHR35457:SF1">
    <property type="entry name" value="HEME A SYNTHASE"/>
    <property type="match status" value="1"/>
</dbReference>
<evidence type="ECO:0000256" key="1">
    <source>
        <dbReference type="ARBA" id="ARBA00004141"/>
    </source>
</evidence>
<evidence type="ECO:0000256" key="8">
    <source>
        <dbReference type="ARBA" id="ARBA00023133"/>
    </source>
</evidence>
<feature type="transmembrane region" description="Helical" evidence="11">
    <location>
        <begin position="220"/>
        <end position="238"/>
    </location>
</feature>
<dbReference type="RefSeq" id="WP_101330243.1">
    <property type="nucleotide sequence ID" value="NZ_PJNH01000001.1"/>
</dbReference>
<feature type="transmembrane region" description="Helical" evidence="11">
    <location>
        <begin position="94"/>
        <end position="115"/>
    </location>
</feature>
<dbReference type="GO" id="GO:0006784">
    <property type="term" value="P:heme A biosynthetic process"/>
    <property type="evidence" value="ECO:0007669"/>
    <property type="project" value="UniProtKB-UniRule"/>
</dbReference>
<keyword evidence="9 11" id="KW-0472">Membrane</keyword>
<comment type="subunit">
    <text evidence="11">Interacts with CtaB.</text>
</comment>
<dbReference type="EC" id="1.17.99.9" evidence="11"/>
<comment type="subcellular location">
    <subcellularLocation>
        <location evidence="11">Cell membrane</location>
        <topology evidence="11">Multi-pass membrane protein</topology>
    </subcellularLocation>
    <subcellularLocation>
        <location evidence="1">Membrane</location>
        <topology evidence="1">Multi-pass membrane protein</topology>
    </subcellularLocation>
</comment>
<dbReference type="UniPathway" id="UPA00269">
    <property type="reaction ID" value="UER00713"/>
</dbReference>
<comment type="caution">
    <text evidence="12">The sequence shown here is derived from an EMBL/GenBank/DDBJ whole genome shotgun (WGS) entry which is preliminary data.</text>
</comment>
<feature type="binding site" description="axial binding residue" evidence="11">
    <location>
        <position position="280"/>
    </location>
    <ligand>
        <name>heme</name>
        <dbReference type="ChEBI" id="CHEBI:30413"/>
    </ligand>
    <ligandPart>
        <name>Fe</name>
        <dbReference type="ChEBI" id="CHEBI:18248"/>
    </ligandPart>
</feature>
<comment type="function">
    <text evidence="11">Catalyzes the conversion of heme O to heme A by two successive hydroxylations of the methyl group at C8. The first hydroxylation forms heme I, the second hydroxylation results in an unstable dihydroxymethyl group, which spontaneously dehydrates, resulting in the formyl group of heme A.</text>
</comment>
<dbReference type="AlphaFoldDB" id="A0A2I0QW21"/>
<evidence type="ECO:0000256" key="4">
    <source>
        <dbReference type="ARBA" id="ARBA00022723"/>
    </source>
</evidence>
<dbReference type="InterPro" id="IPR003780">
    <property type="entry name" value="COX15/CtaA_fam"/>
</dbReference>
<dbReference type="EMBL" id="PJNH01000001">
    <property type="protein sequence ID" value="PKR78499.1"/>
    <property type="molecule type" value="Genomic_DNA"/>
</dbReference>
<evidence type="ECO:0000256" key="10">
    <source>
        <dbReference type="ARBA" id="ARBA00023157"/>
    </source>
</evidence>
<name>A0A2I0QW21_9BACI</name>
<dbReference type="OrthoDB" id="9816428at2"/>
<dbReference type="InterPro" id="IPR023755">
    <property type="entry name" value="HemeA_Synthase_type1"/>
</dbReference>
<comment type="catalytic activity">
    <reaction evidence="11">
        <text>Fe(II)-heme o + 2 A + H2O = Fe(II)-heme a + 2 AH2</text>
        <dbReference type="Rhea" id="RHEA:63388"/>
        <dbReference type="ChEBI" id="CHEBI:13193"/>
        <dbReference type="ChEBI" id="CHEBI:15377"/>
        <dbReference type="ChEBI" id="CHEBI:17499"/>
        <dbReference type="ChEBI" id="CHEBI:60530"/>
        <dbReference type="ChEBI" id="CHEBI:61715"/>
        <dbReference type="EC" id="1.17.99.9"/>
    </reaction>
</comment>
<feature type="transmembrane region" description="Helical" evidence="11">
    <location>
        <begin position="121"/>
        <end position="144"/>
    </location>
</feature>
<feature type="transmembrane region" description="Helical" evidence="11">
    <location>
        <begin position="9"/>
        <end position="28"/>
    </location>
</feature>
<evidence type="ECO:0000256" key="5">
    <source>
        <dbReference type="ARBA" id="ARBA00022989"/>
    </source>
</evidence>
<evidence type="ECO:0000313" key="13">
    <source>
        <dbReference type="Proteomes" id="UP000243524"/>
    </source>
</evidence>
<evidence type="ECO:0000256" key="3">
    <source>
        <dbReference type="ARBA" id="ARBA00022692"/>
    </source>
</evidence>
<evidence type="ECO:0000256" key="2">
    <source>
        <dbReference type="ARBA" id="ARBA00022475"/>
    </source>
</evidence>
<organism evidence="12 13">
    <name type="scientific">Halalkalibacillus sediminis</name>
    <dbReference type="NCBI Taxonomy" id="2018042"/>
    <lineage>
        <taxon>Bacteria</taxon>
        <taxon>Bacillati</taxon>
        <taxon>Bacillota</taxon>
        <taxon>Bacilli</taxon>
        <taxon>Bacillales</taxon>
        <taxon>Bacillaceae</taxon>
        <taxon>Halalkalibacillus</taxon>
    </lineage>
</organism>